<sequence>MRLGVTGCCADTQPTLDQKSNLPLGKWTVDGGRGEELQQLDGLVAHAGRSRRKEDQQDQQRATGKRREEAQCTAELNSKRTNERTNERSDRHQAIRLFLPCKIKTEQTLINMLYTR</sequence>
<feature type="compositionally biased region" description="Basic and acidic residues" evidence="1">
    <location>
        <begin position="77"/>
        <end position="91"/>
    </location>
</feature>
<feature type="region of interest" description="Disordered" evidence="1">
    <location>
        <begin position="44"/>
        <end position="91"/>
    </location>
</feature>
<comment type="caution">
    <text evidence="2">The sequence shown here is derived from an EMBL/GenBank/DDBJ whole genome shotgun (WGS) entry which is preliminary data.</text>
</comment>
<evidence type="ECO:0000313" key="5">
    <source>
        <dbReference type="Proteomes" id="UP000235392"/>
    </source>
</evidence>
<evidence type="ECO:0000313" key="3">
    <source>
        <dbReference type="EMBL" id="PLW58340.1"/>
    </source>
</evidence>
<dbReference type="AlphaFoldDB" id="A0A2N5VE98"/>
<evidence type="ECO:0000256" key="1">
    <source>
        <dbReference type="SAM" id="MobiDB-lite"/>
    </source>
</evidence>
<name>A0A2N5VE98_9BASI</name>
<dbReference type="Proteomes" id="UP000235388">
    <property type="component" value="Unassembled WGS sequence"/>
</dbReference>
<dbReference type="EMBL" id="PGCI01000024">
    <property type="protein sequence ID" value="PLW48314.1"/>
    <property type="molecule type" value="Genomic_DNA"/>
</dbReference>
<evidence type="ECO:0000313" key="2">
    <source>
        <dbReference type="EMBL" id="PLW48314.1"/>
    </source>
</evidence>
<proteinExistence type="predicted"/>
<dbReference type="EMBL" id="PGCJ01000003">
    <property type="protein sequence ID" value="PLW58340.1"/>
    <property type="molecule type" value="Genomic_DNA"/>
</dbReference>
<accession>A0A2N5VE98</accession>
<organism evidence="2 5">
    <name type="scientific">Puccinia coronata f. sp. avenae</name>
    <dbReference type="NCBI Taxonomy" id="200324"/>
    <lineage>
        <taxon>Eukaryota</taxon>
        <taxon>Fungi</taxon>
        <taxon>Dikarya</taxon>
        <taxon>Basidiomycota</taxon>
        <taxon>Pucciniomycotina</taxon>
        <taxon>Pucciniomycetes</taxon>
        <taxon>Pucciniales</taxon>
        <taxon>Pucciniaceae</taxon>
        <taxon>Puccinia</taxon>
    </lineage>
</organism>
<protein>
    <submittedName>
        <fullName evidence="2">Uncharacterized protein</fullName>
    </submittedName>
</protein>
<reference evidence="4 5" key="1">
    <citation type="submission" date="2017-11" db="EMBL/GenBank/DDBJ databases">
        <title>De novo assembly and phasing of dikaryotic genomes from two isolates of Puccinia coronata f. sp. avenae, the causal agent of oat crown rust.</title>
        <authorList>
            <person name="Miller M.E."/>
            <person name="Zhang Y."/>
            <person name="Omidvar V."/>
            <person name="Sperschneider J."/>
            <person name="Schwessinger B."/>
            <person name="Raley C."/>
            <person name="Palmer J.M."/>
            <person name="Garnica D."/>
            <person name="Upadhyaya N."/>
            <person name="Rathjen J."/>
            <person name="Taylor J.M."/>
            <person name="Park R.F."/>
            <person name="Dodds P.N."/>
            <person name="Hirsch C.D."/>
            <person name="Kianian S.F."/>
            <person name="Figueroa M."/>
        </authorList>
    </citation>
    <scope>NUCLEOTIDE SEQUENCE [LARGE SCALE GENOMIC DNA]</scope>
    <source>
        <strain evidence="3">12NC29</strain>
        <strain evidence="2">12SD80</strain>
    </source>
</reference>
<gene>
    <name evidence="3" type="ORF">PCANC_00594</name>
    <name evidence="2" type="ORF">PCASD_02879</name>
</gene>
<keyword evidence="4" id="KW-1185">Reference proteome</keyword>
<dbReference type="Proteomes" id="UP000235392">
    <property type="component" value="Unassembled WGS sequence"/>
</dbReference>
<evidence type="ECO:0000313" key="4">
    <source>
        <dbReference type="Proteomes" id="UP000235388"/>
    </source>
</evidence>